<name>A0A183NIB2_9TREM</name>
<dbReference type="AlphaFoldDB" id="A0A183NIB2"/>
<evidence type="ECO:0000313" key="1">
    <source>
        <dbReference type="EMBL" id="VDO82015.1"/>
    </source>
</evidence>
<reference evidence="4" key="2">
    <citation type="submission" date="2023-11" db="UniProtKB">
        <authorList>
            <consortium name="WormBaseParasite"/>
        </authorList>
    </citation>
    <scope>IDENTIFICATION</scope>
</reference>
<dbReference type="OrthoDB" id="6241716at2759"/>
<reference evidence="1 3" key="1">
    <citation type="submission" date="2018-11" db="EMBL/GenBank/DDBJ databases">
        <authorList>
            <consortium name="Pathogen Informatics"/>
        </authorList>
    </citation>
    <scope>NUCLEOTIDE SEQUENCE [LARGE SCALE GENOMIC DNA]</scope>
    <source>
        <strain evidence="1">Denwood</strain>
        <strain evidence="3">Denwood, Zambia</strain>
    </source>
</reference>
<dbReference type="Proteomes" id="UP000269396">
    <property type="component" value="Unassembled WGS sequence"/>
</dbReference>
<evidence type="ECO:0000313" key="4">
    <source>
        <dbReference type="WBParaSite" id="SMTH1_59800.1"/>
    </source>
</evidence>
<gene>
    <name evidence="1" type="ORF">SMTD_LOCUS1848</name>
</gene>
<accession>A0A183NIB2</accession>
<sequence length="118" mass="13636">MDSTSTLSTSLTSKYFLNFSHMPYNWIIIKKYSCSNRLCIAPLKFIMHTFSDCACVCQPNDKRCFELLEGKRQFTAEEIPLPLNGSYILPPCRYGVMDDLHLYHRHCPGPTRNTLPIK</sequence>
<evidence type="ECO:0000313" key="2">
    <source>
        <dbReference type="Proteomes" id="UP000050791"/>
    </source>
</evidence>
<keyword evidence="3" id="KW-1185">Reference proteome</keyword>
<protein>
    <submittedName>
        <fullName evidence="1 4">Uncharacterized protein</fullName>
    </submittedName>
</protein>
<proteinExistence type="predicted"/>
<organism evidence="2 4">
    <name type="scientific">Schistosoma mattheei</name>
    <dbReference type="NCBI Taxonomy" id="31246"/>
    <lineage>
        <taxon>Eukaryota</taxon>
        <taxon>Metazoa</taxon>
        <taxon>Spiralia</taxon>
        <taxon>Lophotrochozoa</taxon>
        <taxon>Platyhelminthes</taxon>
        <taxon>Trematoda</taxon>
        <taxon>Digenea</taxon>
        <taxon>Strigeidida</taxon>
        <taxon>Schistosomatoidea</taxon>
        <taxon>Schistosomatidae</taxon>
        <taxon>Schistosoma</taxon>
    </lineage>
</organism>
<evidence type="ECO:0000313" key="3">
    <source>
        <dbReference type="Proteomes" id="UP000269396"/>
    </source>
</evidence>
<dbReference type="Proteomes" id="UP000050791">
    <property type="component" value="Unassembled WGS sequence"/>
</dbReference>
<dbReference type="WBParaSite" id="SMTH1_59800.1">
    <property type="protein sequence ID" value="SMTH1_59800.1"/>
    <property type="gene ID" value="SMTH1_59800"/>
</dbReference>
<dbReference type="EMBL" id="UZAL01002246">
    <property type="protein sequence ID" value="VDO82015.1"/>
    <property type="molecule type" value="Genomic_DNA"/>
</dbReference>